<dbReference type="PROSITE" id="PS51969">
    <property type="entry name" value="CBM39"/>
    <property type="match status" value="1"/>
</dbReference>
<evidence type="ECO:0000256" key="5">
    <source>
        <dbReference type="ARBA" id="ARBA00023180"/>
    </source>
</evidence>
<evidence type="ECO:0000313" key="8">
    <source>
        <dbReference type="EnsemblMetazoa" id="AATE003586-PA.1"/>
    </source>
</evidence>
<dbReference type="AlphaFoldDB" id="A0A182IQK0"/>
<dbReference type="Gene3D" id="2.60.40.2140">
    <property type="entry name" value="Beta-1,3-glucan-recognition protein, N-terminal domain"/>
    <property type="match status" value="1"/>
</dbReference>
<keyword evidence="3 7" id="KW-0732">Signal</keyword>
<dbReference type="InterPro" id="IPR000757">
    <property type="entry name" value="Beta-glucanase-like"/>
</dbReference>
<dbReference type="GO" id="GO:0045087">
    <property type="term" value="P:innate immune response"/>
    <property type="evidence" value="ECO:0007669"/>
    <property type="project" value="UniProtKB-KW"/>
</dbReference>
<evidence type="ECO:0000256" key="4">
    <source>
        <dbReference type="ARBA" id="ARBA00022859"/>
    </source>
</evidence>
<dbReference type="InterPro" id="IPR043030">
    <property type="entry name" value="BGBP_N_sf"/>
</dbReference>
<dbReference type="GO" id="GO:0005975">
    <property type="term" value="P:carbohydrate metabolic process"/>
    <property type="evidence" value="ECO:0007669"/>
    <property type="project" value="InterPro"/>
</dbReference>
<dbReference type="EnsemblMetazoa" id="AATE003586-RA">
    <property type="protein sequence ID" value="AATE003586-PA.1"/>
    <property type="gene ID" value="AATE003586"/>
</dbReference>
<dbReference type="Pfam" id="PF15886">
    <property type="entry name" value="CBM39"/>
    <property type="match status" value="1"/>
</dbReference>
<comment type="similarity">
    <text evidence="1">Belongs to the insect beta-1,3-glucan binding protein family.</text>
</comment>
<dbReference type="VEuPathDB" id="VectorBase:AATE003586"/>
<keyword evidence="2" id="KW-0399">Innate immunity</keyword>
<feature type="region of interest" description="Disordered" evidence="6">
    <location>
        <begin position="118"/>
        <end position="152"/>
    </location>
</feature>
<reference evidence="8" key="1">
    <citation type="submission" date="2022-08" db="UniProtKB">
        <authorList>
            <consortium name="EnsemblMetazoa"/>
        </authorList>
    </citation>
    <scope>IDENTIFICATION</scope>
    <source>
        <strain evidence="8">EBRO</strain>
    </source>
</reference>
<dbReference type="FunFam" id="2.60.120.200:FF:000235">
    <property type="entry name" value="Beta-1,3-glucan-binding protein"/>
    <property type="match status" value="1"/>
</dbReference>
<evidence type="ECO:0000256" key="1">
    <source>
        <dbReference type="ARBA" id="ARBA00008781"/>
    </source>
</evidence>
<organism evidence="8">
    <name type="scientific">Anopheles atroparvus</name>
    <name type="common">European mosquito</name>
    <dbReference type="NCBI Taxonomy" id="41427"/>
    <lineage>
        <taxon>Eukaryota</taxon>
        <taxon>Metazoa</taxon>
        <taxon>Ecdysozoa</taxon>
        <taxon>Arthropoda</taxon>
        <taxon>Hexapoda</taxon>
        <taxon>Insecta</taxon>
        <taxon>Pterygota</taxon>
        <taxon>Neoptera</taxon>
        <taxon>Endopterygota</taxon>
        <taxon>Diptera</taxon>
        <taxon>Nematocera</taxon>
        <taxon>Culicoidea</taxon>
        <taxon>Culicidae</taxon>
        <taxon>Anophelinae</taxon>
        <taxon>Anopheles</taxon>
    </lineage>
</organism>
<dbReference type="CDD" id="cd02179">
    <property type="entry name" value="GH16_beta_GRP"/>
    <property type="match status" value="1"/>
</dbReference>
<dbReference type="GO" id="GO:0030246">
    <property type="term" value="F:carbohydrate binding"/>
    <property type="evidence" value="ECO:0007669"/>
    <property type="project" value="InterPro"/>
</dbReference>
<dbReference type="InterPro" id="IPR035806">
    <property type="entry name" value="GH16_GRP_C"/>
</dbReference>
<sequence length="501" mass="56703">MQLVYFLVVPLLGLQAISGYTIPEVRFEFPTTRGFRASIPDTEGVQMFAFHARLTKPFERFEEGDYSGDITVVGGDGRWAFETNKPLLPNGIIIYYWVYVQFDNAGYWLTDRKYTVNKPKATAPPRTTTPKAPPTTTTTTTTTTTAKTTTTTGTPCSATLTTVNGGRSTCAGKLIFEDTFEQSSFAPKWEHEVRIPLDTESAEFLSYQNLPENSYIAGGRLVIVPSLVTMDAAYTDERIRTGELNLDGCTSPTNNPYECQRKAARSTILPPVVSAKLNTKNYFRFRYGRVEIRAKLPKGDWIFPQLLLQPFENFYGYADYASGQMWIAHIRANRMLVSADGKQIDGHRLRGGVLISNTGPLREDFLRSNLNDEHFGDQFHVYGLMWTPDQISLTIDGFQYGTLRTNFRQHGYQRNLTQANLWNANAPLAPFDREFYVALGVGVGGVKDFPDRCLTGPSKIAKPWNNTSPKAEYFFYQARNSWYRTWTEPELTVDYVRVYAL</sequence>
<feature type="signal peptide" evidence="7">
    <location>
        <begin position="1"/>
        <end position="19"/>
    </location>
</feature>
<evidence type="ECO:0000256" key="7">
    <source>
        <dbReference type="SAM" id="SignalP"/>
    </source>
</evidence>
<proteinExistence type="inferred from homology"/>
<evidence type="ECO:0000256" key="3">
    <source>
        <dbReference type="ARBA" id="ARBA00022729"/>
    </source>
</evidence>
<accession>A0A182IQK0</accession>
<evidence type="ECO:0000256" key="2">
    <source>
        <dbReference type="ARBA" id="ARBA00022588"/>
    </source>
</evidence>
<dbReference type="GO" id="GO:0045088">
    <property type="term" value="P:regulation of innate immune response"/>
    <property type="evidence" value="ECO:0007669"/>
    <property type="project" value="UniProtKB-ARBA"/>
</dbReference>
<dbReference type="STRING" id="41427.A0A182IQK0"/>
<dbReference type="InterPro" id="IPR013320">
    <property type="entry name" value="ConA-like_dom_sf"/>
</dbReference>
<keyword evidence="4" id="KW-0391">Immunity</keyword>
<dbReference type="SUPFAM" id="SSF49899">
    <property type="entry name" value="Concanavalin A-like lectins/glucanases"/>
    <property type="match status" value="1"/>
</dbReference>
<evidence type="ECO:0000256" key="6">
    <source>
        <dbReference type="SAM" id="MobiDB-lite"/>
    </source>
</evidence>
<dbReference type="GO" id="GO:0005576">
    <property type="term" value="C:extracellular region"/>
    <property type="evidence" value="ECO:0007669"/>
    <property type="project" value="UniProtKB-ARBA"/>
</dbReference>
<dbReference type="Gene3D" id="2.60.120.200">
    <property type="match status" value="1"/>
</dbReference>
<keyword evidence="5" id="KW-0325">Glycoprotein</keyword>
<protein>
    <submittedName>
        <fullName evidence="8">Uncharacterized protein</fullName>
    </submittedName>
</protein>
<dbReference type="PANTHER" id="PTHR10963">
    <property type="entry name" value="GLYCOSYL HYDROLASE-RELATED"/>
    <property type="match status" value="1"/>
</dbReference>
<dbReference type="InterPro" id="IPR031756">
    <property type="entry name" value="BGBP_N"/>
</dbReference>
<name>A0A182IQK0_ANOAO</name>
<dbReference type="PANTHER" id="PTHR10963:SF60">
    <property type="entry name" value="GRAM-NEGATIVE BACTERIA-BINDING PROTEIN 1-RELATED"/>
    <property type="match status" value="1"/>
</dbReference>
<dbReference type="PROSITE" id="PS51762">
    <property type="entry name" value="GH16_2"/>
    <property type="match status" value="1"/>
</dbReference>
<dbReference type="InterPro" id="IPR050546">
    <property type="entry name" value="Glycosyl_Hydrlase_16"/>
</dbReference>
<dbReference type="GO" id="GO:0004553">
    <property type="term" value="F:hydrolase activity, hydrolyzing O-glycosyl compounds"/>
    <property type="evidence" value="ECO:0007669"/>
    <property type="project" value="InterPro"/>
</dbReference>
<feature type="chain" id="PRO_5043904480" evidence="7">
    <location>
        <begin position="20"/>
        <end position="501"/>
    </location>
</feature>